<reference evidence="3 4" key="1">
    <citation type="submission" date="2020-08" db="EMBL/GenBank/DDBJ databases">
        <title>Genome public.</title>
        <authorList>
            <person name="Liu C."/>
            <person name="Sun Q."/>
        </authorList>
    </citation>
    <scope>NUCLEOTIDE SEQUENCE [LARGE SCALE GENOMIC DNA]</scope>
    <source>
        <strain evidence="3 4">BX17</strain>
    </source>
</reference>
<dbReference type="Proteomes" id="UP000652847">
    <property type="component" value="Unassembled WGS sequence"/>
</dbReference>
<evidence type="ECO:0000259" key="2">
    <source>
        <dbReference type="PROSITE" id="PS50943"/>
    </source>
</evidence>
<dbReference type="SUPFAM" id="SSF47413">
    <property type="entry name" value="lambda repressor-like DNA-binding domains"/>
    <property type="match status" value="1"/>
</dbReference>
<dbReference type="RefSeq" id="WP_186900694.1">
    <property type="nucleotide sequence ID" value="NZ_JACOOT010000002.1"/>
</dbReference>
<protein>
    <submittedName>
        <fullName evidence="3">Helix-turn-helix transcriptional regulator</fullName>
    </submittedName>
</protein>
<dbReference type="PANTHER" id="PTHR46797">
    <property type="entry name" value="HTH-TYPE TRANSCRIPTIONAL REGULATOR"/>
    <property type="match status" value="1"/>
</dbReference>
<evidence type="ECO:0000313" key="4">
    <source>
        <dbReference type="Proteomes" id="UP000652847"/>
    </source>
</evidence>
<sequence>MDLDYKEIGKRIARRRKELGLKQSEVEERADLSQKYLSNIERSISIPSIEVIMRLAVALDTTPDEFLLGTQHYDTDNEWKNSSELLRNMSPKQLSLAKNFLVWLSEQDL</sequence>
<dbReference type="AlphaFoldDB" id="A0A8I0A9B4"/>
<dbReference type="GO" id="GO:0005829">
    <property type="term" value="C:cytosol"/>
    <property type="evidence" value="ECO:0007669"/>
    <property type="project" value="TreeGrafter"/>
</dbReference>
<dbReference type="Pfam" id="PF01381">
    <property type="entry name" value="HTH_3"/>
    <property type="match status" value="1"/>
</dbReference>
<feature type="domain" description="HTH cro/C1-type" evidence="2">
    <location>
        <begin position="12"/>
        <end position="66"/>
    </location>
</feature>
<dbReference type="GO" id="GO:0003700">
    <property type="term" value="F:DNA-binding transcription factor activity"/>
    <property type="evidence" value="ECO:0007669"/>
    <property type="project" value="TreeGrafter"/>
</dbReference>
<evidence type="ECO:0000313" key="3">
    <source>
        <dbReference type="EMBL" id="MBC5649676.1"/>
    </source>
</evidence>
<dbReference type="InterPro" id="IPR001387">
    <property type="entry name" value="Cro/C1-type_HTH"/>
</dbReference>
<dbReference type="GO" id="GO:0003677">
    <property type="term" value="F:DNA binding"/>
    <property type="evidence" value="ECO:0007669"/>
    <property type="project" value="UniProtKB-KW"/>
</dbReference>
<keyword evidence="1" id="KW-0238">DNA-binding</keyword>
<comment type="caution">
    <text evidence="3">The sequence shown here is derived from an EMBL/GenBank/DDBJ whole genome shotgun (WGS) entry which is preliminary data.</text>
</comment>
<dbReference type="SMART" id="SM00530">
    <property type="entry name" value="HTH_XRE"/>
    <property type="match status" value="1"/>
</dbReference>
<dbReference type="Gene3D" id="1.10.260.40">
    <property type="entry name" value="lambda repressor-like DNA-binding domains"/>
    <property type="match status" value="1"/>
</dbReference>
<evidence type="ECO:0000256" key="1">
    <source>
        <dbReference type="ARBA" id="ARBA00023125"/>
    </source>
</evidence>
<dbReference type="InterPro" id="IPR010982">
    <property type="entry name" value="Lambda_DNA-bd_dom_sf"/>
</dbReference>
<gene>
    <name evidence="3" type="ORF">H8S54_00710</name>
</gene>
<dbReference type="PROSITE" id="PS50943">
    <property type="entry name" value="HTH_CROC1"/>
    <property type="match status" value="1"/>
</dbReference>
<dbReference type="CDD" id="cd00093">
    <property type="entry name" value="HTH_XRE"/>
    <property type="match status" value="1"/>
</dbReference>
<accession>A0A8I0A9B4</accession>
<proteinExistence type="predicted"/>
<keyword evidence="4" id="KW-1185">Reference proteome</keyword>
<dbReference type="InterPro" id="IPR050807">
    <property type="entry name" value="TransReg_Diox_bact_type"/>
</dbReference>
<dbReference type="EMBL" id="JACOOT010000002">
    <property type="protein sequence ID" value="MBC5649676.1"/>
    <property type="molecule type" value="Genomic_DNA"/>
</dbReference>
<dbReference type="PANTHER" id="PTHR46797:SF1">
    <property type="entry name" value="METHYLPHOSPHONATE SYNTHASE"/>
    <property type="match status" value="1"/>
</dbReference>
<name>A0A8I0A9B4_9FIRM</name>
<organism evidence="3 4">
    <name type="scientific">Blautia segnis</name>
    <dbReference type="NCBI Taxonomy" id="2763030"/>
    <lineage>
        <taxon>Bacteria</taxon>
        <taxon>Bacillati</taxon>
        <taxon>Bacillota</taxon>
        <taxon>Clostridia</taxon>
        <taxon>Lachnospirales</taxon>
        <taxon>Lachnospiraceae</taxon>
        <taxon>Blautia</taxon>
    </lineage>
</organism>